<comment type="caution">
    <text evidence="3">The sequence shown here is derived from an EMBL/GenBank/DDBJ whole genome shotgun (WGS) entry which is preliminary data.</text>
</comment>
<dbReference type="InterPro" id="IPR012347">
    <property type="entry name" value="Ferritin-like"/>
</dbReference>
<dbReference type="OrthoDB" id="2527908at2759"/>
<reference evidence="3" key="1">
    <citation type="submission" date="2021-01" db="EMBL/GenBank/DDBJ databases">
        <authorList>
            <person name="Kaushik A."/>
        </authorList>
    </citation>
    <scope>NUCLEOTIDE SEQUENCE</scope>
    <source>
        <strain evidence="3">AG5</strain>
    </source>
</reference>
<dbReference type="EMBL" id="CAJNJQ010006667">
    <property type="protein sequence ID" value="CAE7234188.1"/>
    <property type="molecule type" value="Genomic_DNA"/>
</dbReference>
<evidence type="ECO:0000256" key="1">
    <source>
        <dbReference type="SAM" id="MobiDB-lite"/>
    </source>
</evidence>
<accession>A0A8H3EDM9</accession>
<protein>
    <recommendedName>
        <fullName evidence="2">Iminophenyl-pyruvate dimer synthase domain-containing protein</fullName>
    </recommendedName>
</protein>
<dbReference type="PANTHER" id="PTHR34400:SF4">
    <property type="entry name" value="MEMBRANE PROTEIN"/>
    <property type="match status" value="1"/>
</dbReference>
<dbReference type="Pfam" id="PF12902">
    <property type="entry name" value="Ferritin-like"/>
    <property type="match status" value="1"/>
</dbReference>
<dbReference type="Gene3D" id="1.20.1260.10">
    <property type="match status" value="1"/>
</dbReference>
<dbReference type="PANTHER" id="PTHR34400">
    <property type="match status" value="1"/>
</dbReference>
<dbReference type="Proteomes" id="UP000663827">
    <property type="component" value="Unassembled WGS sequence"/>
</dbReference>
<gene>
    <name evidence="3" type="ORF">RDB_LOCUS193260</name>
</gene>
<feature type="domain" description="Iminophenyl-pyruvate dimer synthase" evidence="2">
    <location>
        <begin position="32"/>
        <end position="237"/>
    </location>
</feature>
<name>A0A8H3EDM9_9AGAM</name>
<sequence>MSDARPPPPKHEPPKGEPNPWTLEDLKKHCSTATILELHTIPIYMFSAYGAKPEASAAARKIIGVVKQEMLHLGLAGNILAAIGGTPTLYGLKSTPEYPCQIFYDPIDLHLMPPSQDAIESFVRLEAPTQVPDRPRGNILPGYPSIGAFYESLTKGIKIIQDEMEKEGKALFDPQYTNRQFTDDDGAYPDGGMTQIKTLKDALDAMELIIEQGEGTQVTTPAAPGEETSHWQIFQALLGTDIPHYDTVQDPKVDDPSFSDNIKKAMRAFDAVKVNDAEDSKYAAPPFNFYPFDSIDSAKDEMIQRLTEAKEAYPTGPFASQITKAKNLFDLKDLNN</sequence>
<evidence type="ECO:0000313" key="3">
    <source>
        <dbReference type="EMBL" id="CAE7234188.1"/>
    </source>
</evidence>
<evidence type="ECO:0000313" key="4">
    <source>
        <dbReference type="Proteomes" id="UP000663827"/>
    </source>
</evidence>
<feature type="region of interest" description="Disordered" evidence="1">
    <location>
        <begin position="1"/>
        <end position="20"/>
    </location>
</feature>
<dbReference type="InterPro" id="IPR026820">
    <property type="entry name" value="VioB/RebD_dom"/>
</dbReference>
<organism evidence="3 4">
    <name type="scientific">Rhizoctonia solani</name>
    <dbReference type="NCBI Taxonomy" id="456999"/>
    <lineage>
        <taxon>Eukaryota</taxon>
        <taxon>Fungi</taxon>
        <taxon>Dikarya</taxon>
        <taxon>Basidiomycota</taxon>
        <taxon>Agaricomycotina</taxon>
        <taxon>Agaricomycetes</taxon>
        <taxon>Cantharellales</taxon>
        <taxon>Ceratobasidiaceae</taxon>
        <taxon>Rhizoctonia</taxon>
    </lineage>
</organism>
<evidence type="ECO:0000259" key="2">
    <source>
        <dbReference type="Pfam" id="PF12902"/>
    </source>
</evidence>
<proteinExistence type="predicted"/>
<dbReference type="AlphaFoldDB" id="A0A8H3EDM9"/>